<dbReference type="Gene3D" id="2.60.120.260">
    <property type="entry name" value="Galactose-binding domain-like"/>
    <property type="match status" value="1"/>
</dbReference>
<feature type="signal peptide" evidence="1">
    <location>
        <begin position="1"/>
        <end position="19"/>
    </location>
</feature>
<feature type="chain" id="PRO_5046495482" description="YD repeat-containing protein" evidence="1">
    <location>
        <begin position="20"/>
        <end position="180"/>
    </location>
</feature>
<keyword evidence="1" id="KW-0732">Signal</keyword>
<accession>A0ABP7T7X1</accession>
<reference evidence="3" key="1">
    <citation type="journal article" date="2019" name="Int. J. Syst. Evol. Microbiol.">
        <title>The Global Catalogue of Microorganisms (GCM) 10K type strain sequencing project: providing services to taxonomists for standard genome sequencing and annotation.</title>
        <authorList>
            <consortium name="The Broad Institute Genomics Platform"/>
            <consortium name="The Broad Institute Genome Sequencing Center for Infectious Disease"/>
            <person name="Wu L."/>
            <person name="Ma J."/>
        </authorList>
    </citation>
    <scope>NUCLEOTIDE SEQUENCE [LARGE SCALE GENOMIC DNA]</scope>
    <source>
        <strain evidence="3">JCM 17064</strain>
    </source>
</reference>
<dbReference type="RefSeq" id="WP_324692305.1">
    <property type="nucleotide sequence ID" value="NZ_BAABCR010000003.1"/>
</dbReference>
<evidence type="ECO:0000256" key="1">
    <source>
        <dbReference type="SAM" id="SignalP"/>
    </source>
</evidence>
<name>A0ABP7T7X1_9FLAO</name>
<proteinExistence type="predicted"/>
<protein>
    <recommendedName>
        <fullName evidence="4">YD repeat-containing protein</fullName>
    </recommendedName>
</protein>
<dbReference type="Proteomes" id="UP001500968">
    <property type="component" value="Unassembled WGS sequence"/>
</dbReference>
<keyword evidence="3" id="KW-1185">Reference proteome</keyword>
<evidence type="ECO:0000313" key="2">
    <source>
        <dbReference type="EMBL" id="GAA4022343.1"/>
    </source>
</evidence>
<evidence type="ECO:0008006" key="4">
    <source>
        <dbReference type="Google" id="ProtNLM"/>
    </source>
</evidence>
<dbReference type="EMBL" id="BAABCR010000003">
    <property type="protein sequence ID" value="GAA4022343.1"/>
    <property type="molecule type" value="Genomic_DNA"/>
</dbReference>
<gene>
    <name evidence="2" type="ORF">GCM10022386_01550</name>
</gene>
<comment type="caution">
    <text evidence="2">The sequence shown here is derived from an EMBL/GenBank/DDBJ whole genome shotgun (WGS) entry which is preliminary data.</text>
</comment>
<organism evidence="2 3">
    <name type="scientific">Flavobacterium cheonhonense</name>
    <dbReference type="NCBI Taxonomy" id="706185"/>
    <lineage>
        <taxon>Bacteria</taxon>
        <taxon>Pseudomonadati</taxon>
        <taxon>Bacteroidota</taxon>
        <taxon>Flavobacteriia</taxon>
        <taxon>Flavobacteriales</taxon>
        <taxon>Flavobacteriaceae</taxon>
        <taxon>Flavobacterium</taxon>
    </lineage>
</organism>
<sequence>MKKSFLIVCFFLQYLNVFAQNDISLIPIPGKKYLISCWASEQNTDVVTFENAKVIIKCRTASATLATYVFDATGKIIDGWQKIEGEFLIPIGSYVMDIELNAVQGQMIHYDDMRLQPADASMKTYVYDPDTQRLMAELDENNYATYYEYDNEGGLVRIKKETERGVFTIKETRSSTKKDE</sequence>
<evidence type="ECO:0000313" key="3">
    <source>
        <dbReference type="Proteomes" id="UP001500968"/>
    </source>
</evidence>